<organism evidence="2 3">
    <name type="scientific">Erwinia aphidicola</name>
    <dbReference type="NCBI Taxonomy" id="68334"/>
    <lineage>
        <taxon>Bacteria</taxon>
        <taxon>Pseudomonadati</taxon>
        <taxon>Pseudomonadota</taxon>
        <taxon>Gammaproteobacteria</taxon>
        <taxon>Enterobacterales</taxon>
        <taxon>Erwiniaceae</taxon>
        <taxon>Erwinia</taxon>
    </lineage>
</organism>
<keyword evidence="1" id="KW-1133">Transmembrane helix</keyword>
<dbReference type="RefSeq" id="WP_062818242.1">
    <property type="nucleotide sequence ID" value="NZ_CAKKMT010000001.1"/>
</dbReference>
<keyword evidence="3" id="KW-1185">Reference proteome</keyword>
<comment type="caution">
    <text evidence="2">The sequence shown here is derived from an EMBL/GenBank/DDBJ whole genome shotgun (WGS) entry which is preliminary data.</text>
</comment>
<reference evidence="2 3" key="1">
    <citation type="submission" date="2024-02" db="EMBL/GenBank/DDBJ databases">
        <title>First report Erwinia aphidicola in onion in Chile.</title>
        <authorList>
            <person name="Valenzuela M."/>
            <person name="Pena M."/>
            <person name="Dutta B."/>
        </authorList>
    </citation>
    <scope>NUCLEOTIDE SEQUENCE [LARGE SCALE GENOMIC DNA]</scope>
    <source>
        <strain evidence="2 3">QCJ3A</strain>
    </source>
</reference>
<keyword evidence="1" id="KW-0472">Membrane</keyword>
<feature type="transmembrane region" description="Helical" evidence="1">
    <location>
        <begin position="54"/>
        <end position="74"/>
    </location>
</feature>
<protein>
    <submittedName>
        <fullName evidence="2">Uncharacterized protein</fullName>
    </submittedName>
</protein>
<name>A0ABU8DEC2_ERWAP</name>
<dbReference type="EMBL" id="JBANEI010000005">
    <property type="protein sequence ID" value="MEI2681853.1"/>
    <property type="molecule type" value="Genomic_DNA"/>
</dbReference>
<evidence type="ECO:0000256" key="1">
    <source>
        <dbReference type="SAM" id="Phobius"/>
    </source>
</evidence>
<proteinExistence type="predicted"/>
<sequence length="80" mass="8343">MGTVLGFMGLILGAWAVRSICMKQQNNVLKACKALFAAVYFLGAGGLGGTNEKMFPTAIVMLLVGAGVMLYSNWAAKKGA</sequence>
<evidence type="ECO:0000313" key="3">
    <source>
        <dbReference type="Proteomes" id="UP001306592"/>
    </source>
</evidence>
<gene>
    <name evidence="2" type="ORF">V8N49_09295</name>
</gene>
<dbReference type="Proteomes" id="UP001306592">
    <property type="component" value="Unassembled WGS sequence"/>
</dbReference>
<keyword evidence="1" id="KW-0812">Transmembrane</keyword>
<accession>A0ABU8DEC2</accession>
<evidence type="ECO:0000313" key="2">
    <source>
        <dbReference type="EMBL" id="MEI2681853.1"/>
    </source>
</evidence>